<evidence type="ECO:0000313" key="3">
    <source>
        <dbReference type="Proteomes" id="UP001652409"/>
    </source>
</evidence>
<dbReference type="PANTHER" id="PTHR43842:SF2">
    <property type="entry name" value="PROPIONYL-COA CARBOXYLASE BETA CHAIN, MITOCHONDRIAL"/>
    <property type="match status" value="1"/>
</dbReference>
<organism evidence="2 3">
    <name type="scientific">Blautia ammoniilytica</name>
    <dbReference type="NCBI Taxonomy" id="2981782"/>
    <lineage>
        <taxon>Bacteria</taxon>
        <taxon>Bacillati</taxon>
        <taxon>Bacillota</taxon>
        <taxon>Clostridia</taxon>
        <taxon>Lachnospirales</taxon>
        <taxon>Lachnospiraceae</taxon>
        <taxon>Blautia</taxon>
    </lineage>
</organism>
<evidence type="ECO:0000313" key="2">
    <source>
        <dbReference type="EMBL" id="MCU6765886.1"/>
    </source>
</evidence>
<dbReference type="SUPFAM" id="SSF52096">
    <property type="entry name" value="ClpP/crotonase"/>
    <property type="match status" value="1"/>
</dbReference>
<evidence type="ECO:0000259" key="1">
    <source>
        <dbReference type="PROSITE" id="PS50980"/>
    </source>
</evidence>
<dbReference type="PROSITE" id="PS50980">
    <property type="entry name" value="COA_CT_NTER"/>
    <property type="match status" value="1"/>
</dbReference>
<dbReference type="InterPro" id="IPR029045">
    <property type="entry name" value="ClpP/crotonase-like_dom_sf"/>
</dbReference>
<dbReference type="RefSeq" id="WP_158421808.1">
    <property type="nucleotide sequence ID" value="NZ_JAOQJL010000019.1"/>
</dbReference>
<dbReference type="PANTHER" id="PTHR43842">
    <property type="entry name" value="PROPIONYL-COA CARBOXYLASE BETA CHAIN"/>
    <property type="match status" value="1"/>
</dbReference>
<gene>
    <name evidence="2" type="ORF">OCV61_10745</name>
</gene>
<dbReference type="Proteomes" id="UP001652409">
    <property type="component" value="Unassembled WGS sequence"/>
</dbReference>
<dbReference type="Pfam" id="PF01039">
    <property type="entry name" value="Carboxyl_trans"/>
    <property type="match status" value="1"/>
</dbReference>
<keyword evidence="3" id="KW-1185">Reference proteome</keyword>
<accession>A0ABT2TW71</accession>
<reference evidence="2 3" key="1">
    <citation type="journal article" date="2021" name="ISME Commun">
        <title>Automated analysis of genomic sequences facilitates high-throughput and comprehensive description of bacteria.</title>
        <authorList>
            <person name="Hitch T.C.A."/>
        </authorList>
    </citation>
    <scope>NUCLEOTIDE SEQUENCE [LARGE SCALE GENOMIC DNA]</scope>
    <source>
        <strain evidence="2 3">Sanger_23</strain>
    </source>
</reference>
<comment type="caution">
    <text evidence="2">The sequence shown here is derived from an EMBL/GenBank/DDBJ whole genome shotgun (WGS) entry which is preliminary data.</text>
</comment>
<sequence>MYFLKSAGRSFLEYQNAKGFCFGVVEKIDDKYVTYVAAYKLGSQRAANSRQICAVLGPCAGGAAYSPAIMDFIFTVKNISQMYITDPKVIKEVIGENVTMEELGGSQIHSHVNGNADFEYDSEAECLKGIIRHGAKLLYAFAEASVPKGNIRGILTM</sequence>
<dbReference type="EMBL" id="JAOQJL010000019">
    <property type="protein sequence ID" value="MCU6765886.1"/>
    <property type="molecule type" value="Genomic_DNA"/>
</dbReference>
<dbReference type="InterPro" id="IPR011762">
    <property type="entry name" value="COA_CT_N"/>
</dbReference>
<feature type="domain" description="CoA carboxyltransferase N-terminal" evidence="1">
    <location>
        <begin position="1"/>
        <end position="149"/>
    </location>
</feature>
<dbReference type="InterPro" id="IPR051047">
    <property type="entry name" value="AccD/PCCB"/>
</dbReference>
<protein>
    <recommendedName>
        <fullName evidence="1">CoA carboxyltransferase N-terminal domain-containing protein</fullName>
    </recommendedName>
</protein>
<dbReference type="Gene3D" id="3.90.226.10">
    <property type="entry name" value="2-enoyl-CoA Hydratase, Chain A, domain 1"/>
    <property type="match status" value="1"/>
</dbReference>
<proteinExistence type="predicted"/>
<dbReference type="InterPro" id="IPR034733">
    <property type="entry name" value="AcCoA_carboxyl_beta"/>
</dbReference>
<name>A0ABT2TW71_9FIRM</name>